<feature type="non-terminal residue" evidence="1">
    <location>
        <position position="63"/>
    </location>
</feature>
<dbReference type="EC" id="2.4.1.346" evidence="1"/>
<evidence type="ECO:0000313" key="1">
    <source>
        <dbReference type="EMBL" id="KAA6305433.1"/>
    </source>
</evidence>
<protein>
    <submittedName>
        <fullName evidence="1">GDP-mannose-dependent alpha-(1-6)-phosphatidylinositol monomannoside mannosyltransferase</fullName>
        <ecNumber evidence="1">2.4.1.346</ecNumber>
    </submittedName>
</protein>
<accession>A0A5J4PA64</accession>
<dbReference type="GO" id="GO:0016757">
    <property type="term" value="F:glycosyltransferase activity"/>
    <property type="evidence" value="ECO:0007669"/>
    <property type="project" value="UniProtKB-KW"/>
</dbReference>
<keyword evidence="1" id="KW-0808">Transferase</keyword>
<dbReference type="EMBL" id="SNRY01010704">
    <property type="protein sequence ID" value="KAA6305433.1"/>
    <property type="molecule type" value="Genomic_DNA"/>
</dbReference>
<keyword evidence="1" id="KW-0328">Glycosyltransferase</keyword>
<reference evidence="1" key="1">
    <citation type="submission" date="2019-03" db="EMBL/GenBank/DDBJ databases">
        <title>Single cell metagenomics reveals metabolic interactions within the superorganism composed of flagellate Streblomastix strix and complex community of Bacteroidetes bacteria on its surface.</title>
        <authorList>
            <person name="Treitli S.C."/>
            <person name="Kolisko M."/>
            <person name="Husnik F."/>
            <person name="Keeling P."/>
            <person name="Hampl V."/>
        </authorList>
    </citation>
    <scope>NUCLEOTIDE SEQUENCE</scope>
    <source>
        <strain evidence="1">STM</strain>
    </source>
</reference>
<name>A0A5J4PA64_9ZZZZ</name>
<proteinExistence type="predicted"/>
<organism evidence="1">
    <name type="scientific">termite gut metagenome</name>
    <dbReference type="NCBI Taxonomy" id="433724"/>
    <lineage>
        <taxon>unclassified sequences</taxon>
        <taxon>metagenomes</taxon>
        <taxon>organismal metagenomes</taxon>
    </lineage>
</organism>
<sequence>MLHRLRQWDVLSSFRVDYFINNSNYVAKRIKKIYNREAVTIYPNVDMKRFELYREKEDFYLAS</sequence>
<gene>
    <name evidence="1" type="ORF">EZS27_042915</name>
</gene>
<dbReference type="AlphaFoldDB" id="A0A5J4PA64"/>
<comment type="caution">
    <text evidence="1">The sequence shown here is derived from an EMBL/GenBank/DDBJ whole genome shotgun (WGS) entry which is preliminary data.</text>
</comment>
<dbReference type="SUPFAM" id="SSF53756">
    <property type="entry name" value="UDP-Glycosyltransferase/glycogen phosphorylase"/>
    <property type="match status" value="1"/>
</dbReference>